<protein>
    <recommendedName>
        <fullName evidence="1">DUF1559 domain-containing protein</fullName>
    </recommendedName>
</protein>
<dbReference type="InterPro" id="IPR012902">
    <property type="entry name" value="N_methyl_site"/>
</dbReference>
<dbReference type="Gene3D" id="3.30.700.10">
    <property type="entry name" value="Glycoprotein, Type 4 Pilin"/>
    <property type="match status" value="1"/>
</dbReference>
<feature type="domain" description="DUF1559" evidence="1">
    <location>
        <begin position="34"/>
        <end position="370"/>
    </location>
</feature>
<name>A0A5C5WJT1_9BACT</name>
<accession>A0A5C5WJT1</accession>
<dbReference type="OrthoDB" id="241541at2"/>
<dbReference type="EMBL" id="SJPI01000002">
    <property type="protein sequence ID" value="TWT50375.1"/>
    <property type="molecule type" value="Genomic_DNA"/>
</dbReference>
<dbReference type="InterPro" id="IPR011453">
    <property type="entry name" value="DUF1559"/>
</dbReference>
<comment type="caution">
    <text evidence="2">The sequence shown here is derived from an EMBL/GenBank/DDBJ whole genome shotgun (WGS) entry which is preliminary data.</text>
</comment>
<dbReference type="NCBIfam" id="TIGR02532">
    <property type="entry name" value="IV_pilin_GFxxxE"/>
    <property type="match status" value="1"/>
</dbReference>
<proteinExistence type="predicted"/>
<keyword evidence="3" id="KW-1185">Reference proteome</keyword>
<dbReference type="PANTHER" id="PTHR30093:SF2">
    <property type="entry name" value="TYPE II SECRETION SYSTEM PROTEIN H"/>
    <property type="match status" value="1"/>
</dbReference>
<gene>
    <name evidence="2" type="ORF">Pla22_31170</name>
</gene>
<sequence length="422" mass="45376">MNVRTSRLAFTLIELLVVIAIIGVLVGLLLPAVQAAREAARRMSCSNNVKQLGIGIHNYHAAFKRLPTHGTGTRIGGNGSPGMSPANGIRANNGLRLSFLVGLLPFIEQQGLWETISKPYVTTPTVTFQPMGPRPDRTLLNEEAEPYQPFMTEIPMLRCPSDPGVGLPAQGRTNYAACVGDAMHYVNQGLVEWDSSASQWSDAMGPDATREARVRQMCRGMFVNRKVMRFRDCLDGLSNTIMCGEIATDLGDLDVRTTGKVGPSGTAAPAVADNPKACIDANLNHPDRPTFWLDDTNVHDVERRRGYKWANHFMSHTSFQTILPPNSEICTVTTNDNSAGTYSASSRHAGGAHVLMGDGAVTYITDSIDAGDSRGVSLYVEWGTGNNSSSINPKSVPGMASAFGLWGALGTRANGEVIDEAL</sequence>
<reference evidence="2 3" key="1">
    <citation type="submission" date="2019-02" db="EMBL/GenBank/DDBJ databases">
        <title>Deep-cultivation of Planctomycetes and their phenomic and genomic characterization uncovers novel biology.</title>
        <authorList>
            <person name="Wiegand S."/>
            <person name="Jogler M."/>
            <person name="Boedeker C."/>
            <person name="Pinto D."/>
            <person name="Vollmers J."/>
            <person name="Rivas-Marin E."/>
            <person name="Kohn T."/>
            <person name="Peeters S.H."/>
            <person name="Heuer A."/>
            <person name="Rast P."/>
            <person name="Oberbeckmann S."/>
            <person name="Bunk B."/>
            <person name="Jeske O."/>
            <person name="Meyerdierks A."/>
            <person name="Storesund J.E."/>
            <person name="Kallscheuer N."/>
            <person name="Luecker S."/>
            <person name="Lage O.M."/>
            <person name="Pohl T."/>
            <person name="Merkel B.J."/>
            <person name="Hornburger P."/>
            <person name="Mueller R.-W."/>
            <person name="Bruemmer F."/>
            <person name="Labrenz M."/>
            <person name="Spormann A.M."/>
            <person name="Op Den Camp H."/>
            <person name="Overmann J."/>
            <person name="Amann R."/>
            <person name="Jetten M.S.M."/>
            <person name="Mascher T."/>
            <person name="Medema M.H."/>
            <person name="Devos D.P."/>
            <person name="Kaster A.-K."/>
            <person name="Ovreas L."/>
            <person name="Rohde M."/>
            <person name="Galperin M.Y."/>
            <person name="Jogler C."/>
        </authorList>
    </citation>
    <scope>NUCLEOTIDE SEQUENCE [LARGE SCALE GENOMIC DNA]</scope>
    <source>
        <strain evidence="2 3">Pla22</strain>
    </source>
</reference>
<dbReference type="Pfam" id="PF07963">
    <property type="entry name" value="N_methyl"/>
    <property type="match status" value="1"/>
</dbReference>
<evidence type="ECO:0000313" key="3">
    <source>
        <dbReference type="Proteomes" id="UP000316598"/>
    </source>
</evidence>
<dbReference type="PANTHER" id="PTHR30093">
    <property type="entry name" value="GENERAL SECRETION PATHWAY PROTEIN G"/>
    <property type="match status" value="1"/>
</dbReference>
<dbReference type="Proteomes" id="UP000316598">
    <property type="component" value="Unassembled WGS sequence"/>
</dbReference>
<dbReference type="Pfam" id="PF07596">
    <property type="entry name" value="SBP_bac_10"/>
    <property type="match status" value="1"/>
</dbReference>
<dbReference type="NCBIfam" id="TIGR04294">
    <property type="entry name" value="pre_pil_HX9DG"/>
    <property type="match status" value="1"/>
</dbReference>
<dbReference type="RefSeq" id="WP_146515617.1">
    <property type="nucleotide sequence ID" value="NZ_SJPI01000002.1"/>
</dbReference>
<dbReference type="InterPro" id="IPR045584">
    <property type="entry name" value="Pilin-like"/>
</dbReference>
<dbReference type="AlphaFoldDB" id="A0A5C5WJT1"/>
<organism evidence="2 3">
    <name type="scientific">Rubripirellula amarantea</name>
    <dbReference type="NCBI Taxonomy" id="2527999"/>
    <lineage>
        <taxon>Bacteria</taxon>
        <taxon>Pseudomonadati</taxon>
        <taxon>Planctomycetota</taxon>
        <taxon>Planctomycetia</taxon>
        <taxon>Pirellulales</taxon>
        <taxon>Pirellulaceae</taxon>
        <taxon>Rubripirellula</taxon>
    </lineage>
</organism>
<evidence type="ECO:0000313" key="2">
    <source>
        <dbReference type="EMBL" id="TWT50375.1"/>
    </source>
</evidence>
<dbReference type="InterPro" id="IPR027558">
    <property type="entry name" value="Pre_pil_HX9DG_C"/>
</dbReference>
<evidence type="ECO:0000259" key="1">
    <source>
        <dbReference type="Pfam" id="PF07596"/>
    </source>
</evidence>
<dbReference type="SUPFAM" id="SSF54523">
    <property type="entry name" value="Pili subunits"/>
    <property type="match status" value="1"/>
</dbReference>